<evidence type="ECO:0000256" key="2">
    <source>
        <dbReference type="ARBA" id="ARBA00006175"/>
    </source>
</evidence>
<dbReference type="STRING" id="686832.A0A0C2YKJ2"/>
<evidence type="ECO:0000256" key="10">
    <source>
        <dbReference type="SAM" id="MobiDB-lite"/>
    </source>
</evidence>
<dbReference type="PROSITE" id="PS00221">
    <property type="entry name" value="MIP"/>
    <property type="match status" value="1"/>
</dbReference>
<feature type="compositionally biased region" description="Polar residues" evidence="10">
    <location>
        <begin position="1"/>
        <end position="11"/>
    </location>
</feature>
<evidence type="ECO:0000313" key="12">
    <source>
        <dbReference type="EMBL" id="KIM41552.1"/>
    </source>
</evidence>
<keyword evidence="7 11" id="KW-0472">Membrane</keyword>
<reference evidence="13" key="2">
    <citation type="submission" date="2015-01" db="EMBL/GenBank/DDBJ databases">
        <title>Evolutionary Origins and Diversification of the Mycorrhizal Mutualists.</title>
        <authorList>
            <consortium name="DOE Joint Genome Institute"/>
            <consortium name="Mycorrhizal Genomics Consortium"/>
            <person name="Kohler A."/>
            <person name="Kuo A."/>
            <person name="Nagy L.G."/>
            <person name="Floudas D."/>
            <person name="Copeland A."/>
            <person name="Barry K.W."/>
            <person name="Cichocki N."/>
            <person name="Veneault-Fourrey C."/>
            <person name="LaButti K."/>
            <person name="Lindquist E.A."/>
            <person name="Lipzen A."/>
            <person name="Lundell T."/>
            <person name="Morin E."/>
            <person name="Murat C."/>
            <person name="Riley R."/>
            <person name="Ohm R."/>
            <person name="Sun H."/>
            <person name="Tunlid A."/>
            <person name="Henrissat B."/>
            <person name="Grigoriev I.V."/>
            <person name="Hibbett D.S."/>
            <person name="Martin F."/>
        </authorList>
    </citation>
    <scope>NUCLEOTIDE SEQUENCE [LARGE SCALE GENOMIC DNA]</scope>
    <source>
        <strain evidence="13">h7</strain>
    </source>
</reference>
<dbReference type="InterPro" id="IPR000425">
    <property type="entry name" value="MIP"/>
</dbReference>
<feature type="transmembrane region" description="Helical" evidence="11">
    <location>
        <begin position="52"/>
        <end position="74"/>
    </location>
</feature>
<dbReference type="GO" id="GO:0015250">
    <property type="term" value="F:water channel activity"/>
    <property type="evidence" value="ECO:0007669"/>
    <property type="project" value="TreeGrafter"/>
</dbReference>
<protein>
    <recommendedName>
        <fullName evidence="14">Aquaporin</fullName>
    </recommendedName>
</protein>
<comment type="subcellular location">
    <subcellularLocation>
        <location evidence="1">Membrane</location>
        <topology evidence="1">Multi-pass membrane protein</topology>
    </subcellularLocation>
</comment>
<dbReference type="SUPFAM" id="SSF81338">
    <property type="entry name" value="Aquaporin-like"/>
    <property type="match status" value="1"/>
</dbReference>
<dbReference type="InterPro" id="IPR050363">
    <property type="entry name" value="MIP/Aquaporin"/>
</dbReference>
<dbReference type="HOGENOM" id="CLU_020019_9_0_1"/>
<feature type="transmembrane region" description="Helical" evidence="11">
    <location>
        <begin position="135"/>
        <end position="156"/>
    </location>
</feature>
<evidence type="ECO:0000256" key="1">
    <source>
        <dbReference type="ARBA" id="ARBA00004141"/>
    </source>
</evidence>
<organism evidence="12 13">
    <name type="scientific">Hebeloma cylindrosporum</name>
    <dbReference type="NCBI Taxonomy" id="76867"/>
    <lineage>
        <taxon>Eukaryota</taxon>
        <taxon>Fungi</taxon>
        <taxon>Dikarya</taxon>
        <taxon>Basidiomycota</taxon>
        <taxon>Agaricomycotina</taxon>
        <taxon>Agaricomycetes</taxon>
        <taxon>Agaricomycetidae</taxon>
        <taxon>Agaricales</taxon>
        <taxon>Agaricineae</taxon>
        <taxon>Hymenogastraceae</taxon>
        <taxon>Hebeloma</taxon>
    </lineage>
</organism>
<keyword evidence="6 11" id="KW-1133">Transmembrane helix</keyword>
<evidence type="ECO:0000256" key="5">
    <source>
        <dbReference type="ARBA" id="ARBA00022737"/>
    </source>
</evidence>
<dbReference type="GO" id="GO:0005886">
    <property type="term" value="C:plasma membrane"/>
    <property type="evidence" value="ECO:0007669"/>
    <property type="project" value="TreeGrafter"/>
</dbReference>
<dbReference type="PANTHER" id="PTHR43829:SF9">
    <property type="entry name" value="AQUAPORIN-9"/>
    <property type="match status" value="1"/>
</dbReference>
<dbReference type="OrthoDB" id="3222at2759"/>
<dbReference type="GO" id="GO:0015254">
    <property type="term" value="F:glycerol channel activity"/>
    <property type="evidence" value="ECO:0007669"/>
    <property type="project" value="TreeGrafter"/>
</dbReference>
<dbReference type="Pfam" id="PF00230">
    <property type="entry name" value="MIP"/>
    <property type="match status" value="1"/>
</dbReference>
<evidence type="ECO:0000256" key="9">
    <source>
        <dbReference type="RuleBase" id="RU000477"/>
    </source>
</evidence>
<keyword evidence="4 9" id="KW-0812">Transmembrane</keyword>
<evidence type="ECO:0000256" key="6">
    <source>
        <dbReference type="ARBA" id="ARBA00022989"/>
    </source>
</evidence>
<feature type="transmembrane region" description="Helical" evidence="11">
    <location>
        <begin position="220"/>
        <end position="244"/>
    </location>
</feature>
<feature type="compositionally biased region" description="Low complexity" evidence="10">
    <location>
        <begin position="12"/>
        <end position="22"/>
    </location>
</feature>
<dbReference type="EMBL" id="KN831780">
    <property type="protein sequence ID" value="KIM41552.1"/>
    <property type="molecule type" value="Genomic_DNA"/>
</dbReference>
<evidence type="ECO:0000256" key="4">
    <source>
        <dbReference type="ARBA" id="ARBA00022692"/>
    </source>
</evidence>
<dbReference type="AlphaFoldDB" id="A0A0C2YKJ2"/>
<evidence type="ECO:0000313" key="13">
    <source>
        <dbReference type="Proteomes" id="UP000053424"/>
    </source>
</evidence>
<keyword evidence="5" id="KW-0677">Repeat</keyword>
<feature type="transmembrane region" description="Helical" evidence="11">
    <location>
        <begin position="184"/>
        <end position="208"/>
    </location>
</feature>
<name>A0A0C2YKJ2_HEBCY</name>
<evidence type="ECO:0000256" key="11">
    <source>
        <dbReference type="SAM" id="Phobius"/>
    </source>
</evidence>
<accession>A0A0C2YKJ2</accession>
<dbReference type="Gene3D" id="1.20.1080.10">
    <property type="entry name" value="Glycerol uptake facilitator protein"/>
    <property type="match status" value="1"/>
</dbReference>
<proteinExistence type="inferred from homology"/>
<comment type="similarity">
    <text evidence="2 9">Belongs to the MIP/aquaporin (TC 1.A.8) family.</text>
</comment>
<dbReference type="InterPro" id="IPR023271">
    <property type="entry name" value="Aquaporin-like"/>
</dbReference>
<dbReference type="FunFam" id="1.20.1080.10:FF:000027">
    <property type="entry name" value="MIP aquaporin"/>
    <property type="match status" value="1"/>
</dbReference>
<evidence type="ECO:0000256" key="3">
    <source>
        <dbReference type="ARBA" id="ARBA00022448"/>
    </source>
</evidence>
<reference evidence="12 13" key="1">
    <citation type="submission" date="2014-04" db="EMBL/GenBank/DDBJ databases">
        <authorList>
            <consortium name="DOE Joint Genome Institute"/>
            <person name="Kuo A."/>
            <person name="Gay G."/>
            <person name="Dore J."/>
            <person name="Kohler A."/>
            <person name="Nagy L.G."/>
            <person name="Floudas D."/>
            <person name="Copeland A."/>
            <person name="Barry K.W."/>
            <person name="Cichocki N."/>
            <person name="Veneault-Fourrey C."/>
            <person name="LaButti K."/>
            <person name="Lindquist E.A."/>
            <person name="Lipzen A."/>
            <person name="Lundell T."/>
            <person name="Morin E."/>
            <person name="Murat C."/>
            <person name="Sun H."/>
            <person name="Tunlid A."/>
            <person name="Henrissat B."/>
            <person name="Grigoriev I.V."/>
            <person name="Hibbett D.S."/>
            <person name="Martin F."/>
            <person name="Nordberg H.P."/>
            <person name="Cantor M.N."/>
            <person name="Hua S.X."/>
        </authorList>
    </citation>
    <scope>NUCLEOTIDE SEQUENCE [LARGE SCALE GENOMIC DNA]</scope>
    <source>
        <strain evidence="13">h7</strain>
    </source>
</reference>
<evidence type="ECO:0000256" key="7">
    <source>
        <dbReference type="ARBA" id="ARBA00023136"/>
    </source>
</evidence>
<dbReference type="PRINTS" id="PR00783">
    <property type="entry name" value="MINTRINSICP"/>
</dbReference>
<dbReference type="PANTHER" id="PTHR43829">
    <property type="entry name" value="AQUAPORIN OR AQUAGLYCEROPORIN RELATED"/>
    <property type="match status" value="1"/>
</dbReference>
<evidence type="ECO:0000256" key="8">
    <source>
        <dbReference type="ARBA" id="ARBA00034651"/>
    </source>
</evidence>
<keyword evidence="13" id="KW-1185">Reference proteome</keyword>
<feature type="region of interest" description="Disordered" evidence="10">
    <location>
        <begin position="1"/>
        <end position="22"/>
    </location>
</feature>
<dbReference type="NCBIfam" id="TIGR00861">
    <property type="entry name" value="MIP"/>
    <property type="match status" value="1"/>
</dbReference>
<keyword evidence="3 9" id="KW-0813">Transport</keyword>
<feature type="transmembrane region" description="Helical" evidence="11">
    <location>
        <begin position="272"/>
        <end position="295"/>
    </location>
</feature>
<dbReference type="Proteomes" id="UP000053424">
    <property type="component" value="Unassembled WGS sequence"/>
</dbReference>
<gene>
    <name evidence="12" type="ORF">M413DRAFT_411376</name>
</gene>
<feature type="transmembrane region" description="Helical" evidence="11">
    <location>
        <begin position="94"/>
        <end position="114"/>
    </location>
</feature>
<evidence type="ECO:0008006" key="14">
    <source>
        <dbReference type="Google" id="ProtNLM"/>
    </source>
</evidence>
<comment type="catalytic activity">
    <reaction evidence="8">
        <text>H2O(in) = H2O(out)</text>
        <dbReference type="Rhea" id="RHEA:29667"/>
        <dbReference type="ChEBI" id="CHEBI:15377"/>
    </reaction>
</comment>
<dbReference type="InterPro" id="IPR022357">
    <property type="entry name" value="MIP_CS"/>
</dbReference>
<sequence length="310" mass="33133">MASTSFQVGTTSAASNDSSSPPAHRVAFAFAPAEPKPKPLIRRIREAIREPMAEFIGVAIFVIFGAGADCQVGLSRNVNVSSSPKGEYISTNYGWAIGLAMAVWTSAGISGGHVNPAITLAMATWRGFPWRKVPAYIFAQVMGGVVGAGLVYSQYIRAIDIFEGGRSMRTQATASFFSSYALDYMSTVTCFFSEFLGAAVLAFMIVAATDKNNAAPPVGLLPLVLFLTLLGLGTALGMQTAFAFNPARDFGPRLFLTMAGYGSELYTYRNQYWIWCPILAPILGAQCAVGLYDLFLYNPSGANGSVETKL</sequence>